<keyword evidence="3 8" id="KW-0560">Oxidoreductase</keyword>
<feature type="binding site" evidence="8">
    <location>
        <position position="89"/>
    </location>
    <ligand>
        <name>isopentenyl diphosphate</name>
        <dbReference type="ChEBI" id="CHEBI:128769"/>
    </ligand>
</feature>
<dbReference type="EMBL" id="JAGQHS010000005">
    <property type="protein sequence ID" value="MCA9754567.1"/>
    <property type="molecule type" value="Genomic_DNA"/>
</dbReference>
<reference evidence="9" key="1">
    <citation type="submission" date="2020-04" db="EMBL/GenBank/DDBJ databases">
        <authorList>
            <person name="Zhang T."/>
        </authorList>
    </citation>
    <scope>NUCLEOTIDE SEQUENCE</scope>
    <source>
        <strain evidence="9">HKST-UBA02</strain>
    </source>
</reference>
<comment type="pathway">
    <text evidence="6 8">Isoprenoid biosynthesis; isopentenyl diphosphate biosynthesis via DXP pathway; isopentenyl diphosphate from 1-deoxy-D-xylulose 5-phosphate: step 6/6.</text>
</comment>
<feature type="active site" description="Proton donor" evidence="8">
    <location>
        <position position="181"/>
    </location>
</feature>
<evidence type="ECO:0000256" key="2">
    <source>
        <dbReference type="ARBA" id="ARBA00022723"/>
    </source>
</evidence>
<comment type="caution">
    <text evidence="9">The sequence shown here is derived from an EMBL/GenBank/DDBJ whole genome shotgun (WGS) entry which is preliminary data.</text>
</comment>
<dbReference type="GO" id="GO:0050992">
    <property type="term" value="P:dimethylallyl diphosphate biosynthetic process"/>
    <property type="evidence" value="ECO:0007669"/>
    <property type="project" value="UniProtKB-UniRule"/>
</dbReference>
<comment type="pathway">
    <text evidence="7 8">Isoprenoid biosynthesis; dimethylallyl diphosphate biosynthesis; dimethylallyl diphosphate from (2E)-4-hydroxy-3-methylbutenyl diphosphate: step 1/1.</text>
</comment>
<dbReference type="GO" id="GO:0046872">
    <property type="term" value="F:metal ion binding"/>
    <property type="evidence" value="ECO:0007669"/>
    <property type="project" value="UniProtKB-KW"/>
</dbReference>
<dbReference type="Pfam" id="PF02401">
    <property type="entry name" value="LYTB"/>
    <property type="match status" value="1"/>
</dbReference>
<feature type="binding site" evidence="8">
    <location>
        <position position="378"/>
    </location>
    <ligand>
        <name>(2E)-4-hydroxy-3-methylbut-2-enyl diphosphate</name>
        <dbReference type="ChEBI" id="CHEBI:128753"/>
    </ligand>
</feature>
<feature type="binding site" evidence="8">
    <location>
        <position position="89"/>
    </location>
    <ligand>
        <name>(2E)-4-hydroxy-3-methylbut-2-enyl diphosphate</name>
        <dbReference type="ChEBI" id="CHEBI:128753"/>
    </ligand>
</feature>
<comment type="similarity">
    <text evidence="8">Belongs to the IspH family.</text>
</comment>
<feature type="binding site" evidence="8">
    <location>
        <position position="317"/>
    </location>
    <ligand>
        <name>(2E)-4-hydroxy-3-methylbut-2-enyl diphosphate</name>
        <dbReference type="ChEBI" id="CHEBI:128753"/>
    </ligand>
</feature>
<feature type="binding site" evidence="8">
    <location>
        <position position="151"/>
    </location>
    <ligand>
        <name>[4Fe-4S] cluster</name>
        <dbReference type="ChEBI" id="CHEBI:49883"/>
    </ligand>
</feature>
<evidence type="ECO:0000256" key="8">
    <source>
        <dbReference type="HAMAP-Rule" id="MF_00191"/>
    </source>
</evidence>
<evidence type="ECO:0000256" key="4">
    <source>
        <dbReference type="ARBA" id="ARBA00023004"/>
    </source>
</evidence>
<feature type="binding site" evidence="8">
    <location>
        <position position="249"/>
    </location>
    <ligand>
        <name>(2E)-4-hydroxy-3-methylbut-2-enyl diphosphate</name>
        <dbReference type="ChEBI" id="CHEBI:128753"/>
    </ligand>
</feature>
<accession>A0A956SBK9</accession>
<dbReference type="Gene3D" id="3.40.50.11270">
    <property type="match status" value="1"/>
</dbReference>
<evidence type="ECO:0000313" key="10">
    <source>
        <dbReference type="Proteomes" id="UP000739538"/>
    </source>
</evidence>
<reference evidence="9" key="2">
    <citation type="journal article" date="2021" name="Microbiome">
        <title>Successional dynamics and alternative stable states in a saline activated sludge microbial community over 9 years.</title>
        <authorList>
            <person name="Wang Y."/>
            <person name="Ye J."/>
            <person name="Ju F."/>
            <person name="Liu L."/>
            <person name="Boyd J.A."/>
            <person name="Deng Y."/>
            <person name="Parks D.H."/>
            <person name="Jiang X."/>
            <person name="Yin X."/>
            <person name="Woodcroft B.J."/>
            <person name="Tyson G.W."/>
            <person name="Hugenholtz P."/>
            <person name="Polz M.F."/>
            <person name="Zhang T."/>
        </authorList>
    </citation>
    <scope>NUCLEOTIDE SEQUENCE</scope>
    <source>
        <strain evidence="9">HKST-UBA02</strain>
    </source>
</reference>
<dbReference type="EC" id="1.17.7.4" evidence="8"/>
<dbReference type="NCBIfam" id="NF009911">
    <property type="entry name" value="PRK13371.1"/>
    <property type="match status" value="1"/>
</dbReference>
<gene>
    <name evidence="8" type="primary">ispH</name>
    <name evidence="9" type="ORF">KDA27_02105</name>
</gene>
<feature type="binding site" evidence="8">
    <location>
        <position position="287"/>
    </location>
    <ligand>
        <name>[4Fe-4S] cluster</name>
        <dbReference type="ChEBI" id="CHEBI:49883"/>
    </ligand>
</feature>
<feature type="binding site" evidence="8">
    <location>
        <position position="316"/>
    </location>
    <ligand>
        <name>(2E)-4-hydroxy-3-methylbut-2-enyl diphosphate</name>
        <dbReference type="ChEBI" id="CHEBI:128753"/>
    </ligand>
</feature>
<keyword evidence="4 8" id="KW-0408">Iron</keyword>
<comment type="function">
    <text evidence="8">Catalyzes the conversion of 1-hydroxy-2-methyl-2-(E)-butenyl 4-diphosphate (HMBPP) into a mixture of isopentenyl diphosphate (IPP) and dimethylallyl diphosphate (DMAPP). Acts in the terminal step of the DOXP/MEP pathway for isoprenoid precursor biosynthesis.</text>
</comment>
<feature type="binding site" evidence="8">
    <location>
        <position position="318"/>
    </location>
    <ligand>
        <name>isopentenyl diphosphate</name>
        <dbReference type="ChEBI" id="CHEBI:128769"/>
    </ligand>
</feature>
<name>A0A956SBK9_UNCEI</name>
<feature type="binding site" evidence="8">
    <location>
        <position position="318"/>
    </location>
    <ligand>
        <name>(2E)-4-hydroxy-3-methylbut-2-enyl diphosphate</name>
        <dbReference type="ChEBI" id="CHEBI:128753"/>
    </ligand>
</feature>
<evidence type="ECO:0000256" key="3">
    <source>
        <dbReference type="ARBA" id="ARBA00023002"/>
    </source>
</evidence>
<feature type="binding site" evidence="8">
    <location>
        <position position="317"/>
    </location>
    <ligand>
        <name>isopentenyl diphosphate</name>
        <dbReference type="ChEBI" id="CHEBI:128769"/>
    </ligand>
</feature>
<feature type="binding site" evidence="8">
    <location>
        <position position="179"/>
    </location>
    <ligand>
        <name>isopentenyl diphosphate</name>
        <dbReference type="ChEBI" id="CHEBI:128769"/>
    </ligand>
</feature>
<keyword evidence="1 8" id="KW-0004">4Fe-4S</keyword>
<keyword evidence="5 8" id="KW-0411">Iron-sulfur</keyword>
<evidence type="ECO:0000256" key="1">
    <source>
        <dbReference type="ARBA" id="ARBA00022485"/>
    </source>
</evidence>
<evidence type="ECO:0000256" key="5">
    <source>
        <dbReference type="ARBA" id="ARBA00023014"/>
    </source>
</evidence>
<dbReference type="AlphaFoldDB" id="A0A956SBK9"/>
<dbReference type="Gene3D" id="3.40.1010.20">
    <property type="entry name" value="4-hydroxy-3-methylbut-2-enyl diphosphate reductase, catalytic domain"/>
    <property type="match status" value="2"/>
</dbReference>
<dbReference type="NCBIfam" id="TIGR00216">
    <property type="entry name" value="ispH_lytB"/>
    <property type="match status" value="1"/>
</dbReference>
<comment type="caution">
    <text evidence="8">Lacks conserved residue(s) required for the propagation of feature annotation.</text>
</comment>
<feature type="binding site" evidence="8">
    <location>
        <position position="378"/>
    </location>
    <ligand>
        <name>dimethylallyl diphosphate</name>
        <dbReference type="ChEBI" id="CHEBI:57623"/>
    </ligand>
</feature>
<comment type="catalytic activity">
    <reaction evidence="8">
        <text>isopentenyl diphosphate + 2 oxidized [2Fe-2S]-[ferredoxin] + H2O = (2E)-4-hydroxy-3-methylbut-2-enyl diphosphate + 2 reduced [2Fe-2S]-[ferredoxin] + 2 H(+)</text>
        <dbReference type="Rhea" id="RHEA:24488"/>
        <dbReference type="Rhea" id="RHEA-COMP:10000"/>
        <dbReference type="Rhea" id="RHEA-COMP:10001"/>
        <dbReference type="ChEBI" id="CHEBI:15377"/>
        <dbReference type="ChEBI" id="CHEBI:15378"/>
        <dbReference type="ChEBI" id="CHEBI:33737"/>
        <dbReference type="ChEBI" id="CHEBI:33738"/>
        <dbReference type="ChEBI" id="CHEBI:128753"/>
        <dbReference type="ChEBI" id="CHEBI:128769"/>
        <dbReference type="EC" id="1.17.7.4"/>
    </reaction>
</comment>
<dbReference type="GO" id="GO:0051539">
    <property type="term" value="F:4 iron, 4 sulfur cluster binding"/>
    <property type="evidence" value="ECO:0007669"/>
    <property type="project" value="UniProtKB-UniRule"/>
</dbReference>
<comment type="catalytic activity">
    <reaction evidence="8">
        <text>dimethylallyl diphosphate + 2 oxidized [2Fe-2S]-[ferredoxin] + H2O = (2E)-4-hydroxy-3-methylbut-2-enyl diphosphate + 2 reduced [2Fe-2S]-[ferredoxin] + 2 H(+)</text>
        <dbReference type="Rhea" id="RHEA:24825"/>
        <dbReference type="Rhea" id="RHEA-COMP:10000"/>
        <dbReference type="Rhea" id="RHEA-COMP:10001"/>
        <dbReference type="ChEBI" id="CHEBI:15377"/>
        <dbReference type="ChEBI" id="CHEBI:15378"/>
        <dbReference type="ChEBI" id="CHEBI:33737"/>
        <dbReference type="ChEBI" id="CHEBI:33738"/>
        <dbReference type="ChEBI" id="CHEBI:57623"/>
        <dbReference type="ChEBI" id="CHEBI:128753"/>
        <dbReference type="EC" id="1.17.7.4"/>
    </reaction>
</comment>
<evidence type="ECO:0000313" key="9">
    <source>
        <dbReference type="EMBL" id="MCA9754567.1"/>
    </source>
</evidence>
<evidence type="ECO:0000256" key="7">
    <source>
        <dbReference type="ARBA" id="ARBA00046314"/>
    </source>
</evidence>
<feature type="binding site" evidence="8">
    <location>
        <position position="316"/>
    </location>
    <ligand>
        <name>dimethylallyl diphosphate</name>
        <dbReference type="ChEBI" id="CHEBI:57623"/>
    </ligand>
</feature>
<keyword evidence="2 8" id="KW-0479">Metal-binding</keyword>
<dbReference type="GO" id="GO:0019288">
    <property type="term" value="P:isopentenyl diphosphate biosynthetic process, methylerythritol 4-phosphate pathway"/>
    <property type="evidence" value="ECO:0007669"/>
    <property type="project" value="UniProtKB-UniRule"/>
</dbReference>
<feature type="binding site" evidence="8">
    <location>
        <position position="378"/>
    </location>
    <ligand>
        <name>isopentenyl diphosphate</name>
        <dbReference type="ChEBI" id="CHEBI:128769"/>
    </ligand>
</feature>
<dbReference type="Proteomes" id="UP000739538">
    <property type="component" value="Unassembled WGS sequence"/>
</dbReference>
<dbReference type="PANTHER" id="PTHR31619:SF5">
    <property type="entry name" value="4-HYDROXY-3-METHYLBUT-2-ENYL DIPHOSPHATE REDUCTASE, CHLOROPLASTIC"/>
    <property type="match status" value="1"/>
</dbReference>
<feature type="binding site" evidence="8">
    <location>
        <position position="89"/>
    </location>
    <ligand>
        <name>dimethylallyl diphosphate</name>
        <dbReference type="ChEBI" id="CHEBI:57623"/>
    </ligand>
</feature>
<dbReference type="CDD" id="cd13944">
    <property type="entry name" value="lytB_ispH"/>
    <property type="match status" value="1"/>
</dbReference>
<dbReference type="HAMAP" id="MF_00191">
    <property type="entry name" value="IspH"/>
    <property type="match status" value="1"/>
</dbReference>
<feature type="binding site" evidence="8">
    <location>
        <position position="318"/>
    </location>
    <ligand>
        <name>dimethylallyl diphosphate</name>
        <dbReference type="ChEBI" id="CHEBI:57623"/>
    </ligand>
</feature>
<dbReference type="InterPro" id="IPR003451">
    <property type="entry name" value="LytB/IspH"/>
</dbReference>
<dbReference type="PANTHER" id="PTHR31619">
    <property type="entry name" value="4-HYDROXY-3-METHYLBUT-2-ENYL DIPHOSPHATE REDUCTASE, CHLOROPLASTIC"/>
    <property type="match status" value="1"/>
</dbReference>
<evidence type="ECO:0000256" key="6">
    <source>
        <dbReference type="ARBA" id="ARBA00046313"/>
    </source>
</evidence>
<protein>
    <recommendedName>
        <fullName evidence="8">4-hydroxy-3-methylbut-2-enyl diphosphate reductase</fullName>
        <shortName evidence="8">HMBPP reductase</shortName>
        <ecNumber evidence="8">1.17.7.4</ecNumber>
    </recommendedName>
</protein>
<feature type="binding site" evidence="8">
    <location>
        <position position="317"/>
    </location>
    <ligand>
        <name>dimethylallyl diphosphate</name>
        <dbReference type="ChEBI" id="CHEBI:57623"/>
    </ligand>
</feature>
<feature type="binding site" evidence="8">
    <location>
        <position position="179"/>
    </location>
    <ligand>
        <name>dimethylallyl diphosphate</name>
        <dbReference type="ChEBI" id="CHEBI:57623"/>
    </ligand>
</feature>
<feature type="binding site" evidence="8">
    <location>
        <position position="59"/>
    </location>
    <ligand>
        <name>[4Fe-4S] cluster</name>
        <dbReference type="ChEBI" id="CHEBI:49883"/>
    </ligand>
</feature>
<comment type="cofactor">
    <cofactor evidence="8">
        <name>[4Fe-4S] cluster</name>
        <dbReference type="ChEBI" id="CHEBI:49883"/>
    </cofactor>
    <text evidence="8">Binds 1 [4Fe-4S] cluster per subunit.</text>
</comment>
<proteinExistence type="inferred from homology"/>
<organism evidence="9 10">
    <name type="scientific">Eiseniibacteriota bacterium</name>
    <dbReference type="NCBI Taxonomy" id="2212470"/>
    <lineage>
        <taxon>Bacteria</taxon>
        <taxon>Candidatus Eiseniibacteriota</taxon>
    </lineage>
</organism>
<feature type="binding site" evidence="8">
    <location>
        <position position="316"/>
    </location>
    <ligand>
        <name>isopentenyl diphosphate</name>
        <dbReference type="ChEBI" id="CHEBI:128769"/>
    </ligand>
</feature>
<sequence>MSKLQDGKYFRKGLGNRENVAPLLHADYHSGLVEWFKHSDYRVVYEDTEIRLAREFGFCYGVDRAVEYAYECRDRFPERRIWITGEIIHNPWVNRRLEEMGIEFLPPPESGDERLSGVQEDDVVIIPAFGMENEEFERLRDVGVVLVDTTCGSVLSVWKSVERYAREGFTAIVHGKKDHEETLATCSQVRKYEGAHYLVLRDEEEASWVCDFLEGKLSGAELATRLDGAYSEGFDPDRDLARFGLANQTTMLSSESLHIAKMLRDAMARAHGEGHLPGHFKSFDTICSATQDRQDAVKQMLSDTPDVMIVIGGFNSSNTTHLLELCLPHTSAYHIEDADCLVSPQWIRHQTLGERGPVMEEDWLPKGRALIGVTAGASTPDSEVGAAIGRTLSFRGVPLEFVEELARKGTEIGQAIRTARTPAK</sequence>
<dbReference type="GO" id="GO:0051745">
    <property type="term" value="F:4-hydroxy-3-methylbut-2-enyl diphosphate reductase activity"/>
    <property type="evidence" value="ECO:0007669"/>
    <property type="project" value="UniProtKB-UniRule"/>
</dbReference>
<feature type="binding site" evidence="8">
    <location>
        <position position="179"/>
    </location>
    <ligand>
        <name>(2E)-4-hydroxy-3-methylbut-2-enyl diphosphate</name>
        <dbReference type="ChEBI" id="CHEBI:128753"/>
    </ligand>
</feature>
<keyword evidence="8" id="KW-0414">Isoprene biosynthesis</keyword>
<dbReference type="GO" id="GO:0016114">
    <property type="term" value="P:terpenoid biosynthetic process"/>
    <property type="evidence" value="ECO:0007669"/>
    <property type="project" value="UniProtKB-UniRule"/>
</dbReference>